<evidence type="ECO:0000256" key="1">
    <source>
        <dbReference type="ARBA" id="ARBA00004167"/>
    </source>
</evidence>
<dbReference type="Gene3D" id="2.40.30.170">
    <property type="match status" value="1"/>
</dbReference>
<dbReference type="RefSeq" id="WP_309981839.1">
    <property type="nucleotide sequence ID" value="NZ_JAVDTI010000001.1"/>
</dbReference>
<accession>A0ABU1QTU5</accession>
<keyword evidence="4 6" id="KW-0472">Membrane</keyword>
<protein>
    <submittedName>
        <fullName evidence="7">HlyD family secretion protein</fullName>
    </submittedName>
</protein>
<feature type="transmembrane region" description="Helical" evidence="6">
    <location>
        <begin position="30"/>
        <end position="52"/>
    </location>
</feature>
<dbReference type="PANTHER" id="PTHR30386:SF26">
    <property type="entry name" value="TRANSPORT PROTEIN COMB"/>
    <property type="match status" value="1"/>
</dbReference>
<evidence type="ECO:0000313" key="8">
    <source>
        <dbReference type="Proteomes" id="UP001264980"/>
    </source>
</evidence>
<keyword evidence="8" id="KW-1185">Reference proteome</keyword>
<dbReference type="PANTHER" id="PTHR30386">
    <property type="entry name" value="MEMBRANE FUSION SUBUNIT OF EMRAB-TOLC MULTIDRUG EFFLUX PUMP"/>
    <property type="match status" value="1"/>
</dbReference>
<keyword evidence="2 6" id="KW-0812">Transmembrane</keyword>
<evidence type="ECO:0000256" key="5">
    <source>
        <dbReference type="SAM" id="Coils"/>
    </source>
</evidence>
<evidence type="ECO:0000256" key="2">
    <source>
        <dbReference type="ARBA" id="ARBA00022692"/>
    </source>
</evidence>
<dbReference type="InterPro" id="IPR050739">
    <property type="entry name" value="MFP"/>
</dbReference>
<evidence type="ECO:0000256" key="6">
    <source>
        <dbReference type="SAM" id="Phobius"/>
    </source>
</evidence>
<dbReference type="Proteomes" id="UP001264980">
    <property type="component" value="Unassembled WGS sequence"/>
</dbReference>
<evidence type="ECO:0000256" key="3">
    <source>
        <dbReference type="ARBA" id="ARBA00022989"/>
    </source>
</evidence>
<evidence type="ECO:0000256" key="4">
    <source>
        <dbReference type="ARBA" id="ARBA00023136"/>
    </source>
</evidence>
<dbReference type="PRINTS" id="PR01490">
    <property type="entry name" value="RTXTOXIND"/>
</dbReference>
<reference evidence="7 8" key="1">
    <citation type="submission" date="2023-07" db="EMBL/GenBank/DDBJ databases">
        <title>Sorghum-associated microbial communities from plants grown in Nebraska, USA.</title>
        <authorList>
            <person name="Schachtman D."/>
        </authorList>
    </citation>
    <scope>NUCLEOTIDE SEQUENCE [LARGE SCALE GENOMIC DNA]</scope>
    <source>
        <strain evidence="7 8">BE57</strain>
    </source>
</reference>
<keyword evidence="5" id="KW-0175">Coiled coil</keyword>
<organism evidence="7 8">
    <name type="scientific">Dyadobacter fermentans</name>
    <dbReference type="NCBI Taxonomy" id="94254"/>
    <lineage>
        <taxon>Bacteria</taxon>
        <taxon>Pseudomonadati</taxon>
        <taxon>Bacteroidota</taxon>
        <taxon>Cytophagia</taxon>
        <taxon>Cytophagales</taxon>
        <taxon>Spirosomataceae</taxon>
        <taxon>Dyadobacter</taxon>
    </lineage>
</organism>
<sequence length="431" mass="48652">MIQNAEPVRAFHEGHSEEVHEIISSPPSWLVSWGITVSFGLLVLLGIGVWLIRYPDIVTTPFTLTAASPPRAVIANIDGRLERLLLFNGAIVKEGQHIAYLESLADYSEIILLERTLNEIKRRARAGALASISNLRVDNFKNLGEVQENFETFSRQLTELSTVLGEGFLQKKKLLLIQDLADLKKMEQNLKEQLEIQGKDYELAKDEFQVQEKLYHGKVISTLEFKKENSKVLSRGLPTKNIAAQIIQNGSAQTAKQKEILELDNAVSERKASFLQALETLSSHLDGWKRKFILRAPVNGKISFSAPWQEHQPVTSGQELMTVEPLTGKLQGIVKVPQVNVGKLHNGQKVLIKLDGFPYREFGFVEGRLEQLSLVPGKDSMYWGYIELPNNLHTVYKRKLSYRNGMSGTAEVITEDRRLLERLVTAFTIQR</sequence>
<name>A0ABU1QTU5_9BACT</name>
<proteinExistence type="predicted"/>
<gene>
    <name evidence="7" type="ORF">J2W84_001598</name>
</gene>
<evidence type="ECO:0000313" key="7">
    <source>
        <dbReference type="EMBL" id="MDR6804561.1"/>
    </source>
</evidence>
<dbReference type="EMBL" id="JAVDTI010000001">
    <property type="protein sequence ID" value="MDR6804561.1"/>
    <property type="molecule type" value="Genomic_DNA"/>
</dbReference>
<keyword evidence="3 6" id="KW-1133">Transmembrane helix</keyword>
<comment type="subcellular location">
    <subcellularLocation>
        <location evidence="1">Membrane</location>
        <topology evidence="1">Single-pass membrane protein</topology>
    </subcellularLocation>
</comment>
<feature type="coiled-coil region" evidence="5">
    <location>
        <begin position="177"/>
        <end position="207"/>
    </location>
</feature>
<comment type="caution">
    <text evidence="7">The sequence shown here is derived from an EMBL/GenBank/DDBJ whole genome shotgun (WGS) entry which is preliminary data.</text>
</comment>